<keyword evidence="10" id="KW-1185">Reference proteome</keyword>
<organism evidence="9 10">
    <name type="scientific">Streptomyces durocortorensis</name>
    <dbReference type="NCBI Taxonomy" id="2811104"/>
    <lineage>
        <taxon>Bacteria</taxon>
        <taxon>Bacillati</taxon>
        <taxon>Actinomycetota</taxon>
        <taxon>Actinomycetes</taxon>
        <taxon>Kitasatosporales</taxon>
        <taxon>Streptomycetaceae</taxon>
        <taxon>Streptomyces</taxon>
    </lineage>
</organism>
<sequence>MSTTAATGFCRVTVVAPDSRIDVALPEDIAVADVYPEILRLTGQTQAAGTPTGYHLVRRDGTVLDGARTLGVQQVLDGEILSLRPFGQSLPPAVFDDVSDAVASAVTRDRHLWSDELLRGAGLVGGVLLLVLMAFVIWFADPVRHDMHSLPGIIAGSAGLLLTAFAGVRARVYGDRSTAVALGLGALPLVLIAGSGIIGPDAGQGPGRLQFLLGCVAVLVASVVLVALTPSGDAPFVATTFLATVGTLATFVAILTEASATETAAVCAPVALGLVAFLPGLSARFARLPIGYASPRTAPAGYDDNDPDTPEGDPEPVDADRIAAQARRGHEMLLGLVGGCAAVAVGSAAVLGFSDNIWGQFLALAAGLAMLLRARLFRYTSQVACVLVAGIGAIGLLVLGLSLNPPADLLYELVRYGDRGALDIRTIWLSAAVAAGAALLTAIGLVIPRKGLSPFWGRLLDLTESVVLLSLVPLCLAVLDVFVRARALTS</sequence>
<accession>A0ABS2HYM1</accession>
<feature type="transmembrane region" description="Helical" evidence="7">
    <location>
        <begin position="150"/>
        <end position="168"/>
    </location>
</feature>
<feature type="transmembrane region" description="Helical" evidence="7">
    <location>
        <begin position="180"/>
        <end position="199"/>
    </location>
</feature>
<dbReference type="NCBIfam" id="TIGR03920">
    <property type="entry name" value="T7SS_EccD"/>
    <property type="match status" value="1"/>
</dbReference>
<feature type="domain" description="EccD-like transmembrane" evidence="8">
    <location>
        <begin position="119"/>
        <end position="488"/>
    </location>
</feature>
<feature type="transmembrane region" description="Helical" evidence="7">
    <location>
        <begin position="383"/>
        <end position="407"/>
    </location>
</feature>
<evidence type="ECO:0000259" key="8">
    <source>
        <dbReference type="Pfam" id="PF19053"/>
    </source>
</evidence>
<comment type="subcellular location">
    <subcellularLocation>
        <location evidence="1">Cell membrane</location>
        <topology evidence="1">Multi-pass membrane protein</topology>
    </subcellularLocation>
</comment>
<dbReference type="Gene3D" id="3.10.20.90">
    <property type="entry name" value="Phosphatidylinositol 3-kinase Catalytic Subunit, Chain A, domain 1"/>
    <property type="match status" value="1"/>
</dbReference>
<evidence type="ECO:0000256" key="2">
    <source>
        <dbReference type="ARBA" id="ARBA00006162"/>
    </source>
</evidence>
<feature type="transmembrane region" description="Helical" evidence="7">
    <location>
        <begin position="262"/>
        <end position="281"/>
    </location>
</feature>
<evidence type="ECO:0000313" key="9">
    <source>
        <dbReference type="EMBL" id="MBM7056106.1"/>
    </source>
</evidence>
<evidence type="ECO:0000256" key="4">
    <source>
        <dbReference type="ARBA" id="ARBA00022692"/>
    </source>
</evidence>
<feature type="transmembrane region" description="Helical" evidence="7">
    <location>
        <begin position="211"/>
        <end position="229"/>
    </location>
</feature>
<keyword evidence="3" id="KW-1003">Cell membrane</keyword>
<evidence type="ECO:0000256" key="5">
    <source>
        <dbReference type="ARBA" id="ARBA00022989"/>
    </source>
</evidence>
<name>A0ABS2HYM1_9ACTN</name>
<keyword evidence="6 7" id="KW-0472">Membrane</keyword>
<protein>
    <submittedName>
        <fullName evidence="9">Type VII secretion integral membrane protein EccD</fullName>
    </submittedName>
</protein>
<evidence type="ECO:0000313" key="10">
    <source>
        <dbReference type="Proteomes" id="UP000712045"/>
    </source>
</evidence>
<feature type="transmembrane region" description="Helical" evidence="7">
    <location>
        <begin position="117"/>
        <end position="138"/>
    </location>
</feature>
<evidence type="ECO:0000256" key="1">
    <source>
        <dbReference type="ARBA" id="ARBA00004651"/>
    </source>
</evidence>
<dbReference type="Pfam" id="PF08817">
    <property type="entry name" value="YukD"/>
    <property type="match status" value="1"/>
</dbReference>
<feature type="transmembrane region" description="Helical" evidence="7">
    <location>
        <begin position="332"/>
        <end position="351"/>
    </location>
</feature>
<comment type="caution">
    <text evidence="9">The sequence shown here is derived from an EMBL/GenBank/DDBJ whole genome shotgun (WGS) entry which is preliminary data.</text>
</comment>
<dbReference type="Pfam" id="PF19053">
    <property type="entry name" value="EccD"/>
    <property type="match status" value="1"/>
</dbReference>
<dbReference type="InterPro" id="IPR006707">
    <property type="entry name" value="T7SS_EccD"/>
</dbReference>
<evidence type="ECO:0000256" key="3">
    <source>
        <dbReference type="ARBA" id="ARBA00022475"/>
    </source>
</evidence>
<keyword evidence="5 7" id="KW-1133">Transmembrane helix</keyword>
<dbReference type="EMBL" id="JAFEUF010000105">
    <property type="protein sequence ID" value="MBM7056106.1"/>
    <property type="molecule type" value="Genomic_DNA"/>
</dbReference>
<feature type="transmembrane region" description="Helical" evidence="7">
    <location>
        <begin position="236"/>
        <end position="256"/>
    </location>
</feature>
<reference evidence="9 10" key="1">
    <citation type="submission" date="2021-02" db="EMBL/GenBank/DDBJ databases">
        <title>Genome Streptomyces sp. RHZ10.</title>
        <authorList>
            <person name="Besaury L."/>
        </authorList>
    </citation>
    <scope>NUCLEOTIDE SEQUENCE [LARGE SCALE GENOMIC DNA]</scope>
    <source>
        <strain evidence="9 10">RHZ10</strain>
    </source>
</reference>
<dbReference type="PIRSF" id="PIRSF017804">
    <property type="entry name" value="Secretion_EccD1"/>
    <property type="match status" value="1"/>
</dbReference>
<dbReference type="InterPro" id="IPR044049">
    <property type="entry name" value="EccD_transm"/>
</dbReference>
<evidence type="ECO:0000256" key="7">
    <source>
        <dbReference type="SAM" id="Phobius"/>
    </source>
</evidence>
<dbReference type="Proteomes" id="UP000712045">
    <property type="component" value="Unassembled WGS sequence"/>
</dbReference>
<dbReference type="InterPro" id="IPR024962">
    <property type="entry name" value="YukD-like"/>
</dbReference>
<feature type="transmembrane region" description="Helical" evidence="7">
    <location>
        <begin position="427"/>
        <end position="447"/>
    </location>
</feature>
<comment type="similarity">
    <text evidence="2">Belongs to the EccD/Snm4 family.</text>
</comment>
<proteinExistence type="inferred from homology"/>
<feature type="transmembrane region" description="Helical" evidence="7">
    <location>
        <begin position="459"/>
        <end position="483"/>
    </location>
</feature>
<dbReference type="RefSeq" id="WP_205084363.1">
    <property type="nucleotide sequence ID" value="NZ_JAFEUF010000105.1"/>
</dbReference>
<feature type="transmembrane region" description="Helical" evidence="7">
    <location>
        <begin position="357"/>
        <end position="376"/>
    </location>
</feature>
<evidence type="ECO:0000256" key="6">
    <source>
        <dbReference type="ARBA" id="ARBA00023136"/>
    </source>
</evidence>
<gene>
    <name evidence="9" type="primary">eccD</name>
    <name evidence="9" type="ORF">JS521_20100</name>
</gene>
<keyword evidence="4 7" id="KW-0812">Transmembrane</keyword>